<evidence type="ECO:0000256" key="6">
    <source>
        <dbReference type="ARBA" id="ARBA00023136"/>
    </source>
</evidence>
<dbReference type="GO" id="GO:0015344">
    <property type="term" value="F:siderophore uptake transmembrane transporter activity"/>
    <property type="evidence" value="ECO:0007669"/>
    <property type="project" value="TreeGrafter"/>
</dbReference>
<dbReference type="PANTHER" id="PTHR30069:SF40">
    <property type="entry name" value="TONB-DEPENDENT RECEPTOR NMB0964-RELATED"/>
    <property type="match status" value="1"/>
</dbReference>
<protein>
    <submittedName>
        <fullName evidence="15">TonB-dependent receptor</fullName>
    </submittedName>
</protein>
<evidence type="ECO:0000313" key="14">
    <source>
        <dbReference type="EMBL" id="AYV48674.1"/>
    </source>
</evidence>
<dbReference type="AlphaFoldDB" id="A0A2N5CNT4"/>
<evidence type="ECO:0000256" key="3">
    <source>
        <dbReference type="ARBA" id="ARBA00022452"/>
    </source>
</evidence>
<evidence type="ECO:0000256" key="7">
    <source>
        <dbReference type="ARBA" id="ARBA00023237"/>
    </source>
</evidence>
<dbReference type="OrthoDB" id="9795928at2"/>
<dbReference type="InterPro" id="IPR037066">
    <property type="entry name" value="Plug_dom_sf"/>
</dbReference>
<comment type="similarity">
    <text evidence="8 9">Belongs to the TonB-dependent receptor family.</text>
</comment>
<accession>A0A2N5CNT4</accession>
<keyword evidence="2 8" id="KW-0813">Transport</keyword>
<dbReference type="Pfam" id="PF07715">
    <property type="entry name" value="Plug"/>
    <property type="match status" value="1"/>
</dbReference>
<reference evidence="14 17" key="2">
    <citation type="submission" date="2018-01" db="EMBL/GenBank/DDBJ databases">
        <title>Complete genome sequence of Caulobacter flavus RHGG3.</title>
        <authorList>
            <person name="Yang E."/>
        </authorList>
    </citation>
    <scope>NUCLEOTIDE SEQUENCE [LARGE SCALE GENOMIC DNA]</scope>
    <source>
        <strain evidence="14 17">RHGG3</strain>
    </source>
</reference>
<evidence type="ECO:0000256" key="11">
    <source>
        <dbReference type="SAM" id="SignalP"/>
    </source>
</evidence>
<keyword evidence="4 8" id="KW-0812">Transmembrane</keyword>
<dbReference type="InterPro" id="IPR012910">
    <property type="entry name" value="Plug_dom"/>
</dbReference>
<evidence type="ECO:0000313" key="17">
    <source>
        <dbReference type="Proteomes" id="UP000281192"/>
    </source>
</evidence>
<evidence type="ECO:0000313" key="15">
    <source>
        <dbReference type="EMBL" id="PLR08610.1"/>
    </source>
</evidence>
<keyword evidence="17" id="KW-1185">Reference proteome</keyword>
<dbReference type="Gene3D" id="2.40.170.20">
    <property type="entry name" value="TonB-dependent receptor, beta-barrel domain"/>
    <property type="match status" value="1"/>
</dbReference>
<evidence type="ECO:0000259" key="12">
    <source>
        <dbReference type="Pfam" id="PF00593"/>
    </source>
</evidence>
<evidence type="ECO:0000256" key="9">
    <source>
        <dbReference type="RuleBase" id="RU003357"/>
    </source>
</evidence>
<dbReference type="PROSITE" id="PS52016">
    <property type="entry name" value="TONB_DEPENDENT_REC_3"/>
    <property type="match status" value="1"/>
</dbReference>
<proteinExistence type="inferred from homology"/>
<keyword evidence="7 8" id="KW-0998">Cell outer membrane</keyword>
<feature type="domain" description="TonB-dependent receptor plug" evidence="13">
    <location>
        <begin position="49"/>
        <end position="153"/>
    </location>
</feature>
<comment type="subcellular location">
    <subcellularLocation>
        <location evidence="1 8">Cell outer membrane</location>
        <topology evidence="1 8">Multi-pass membrane protein</topology>
    </subcellularLocation>
</comment>
<organism evidence="15 16">
    <name type="scientific">Caulobacter flavus</name>
    <dbReference type="NCBI Taxonomy" id="1679497"/>
    <lineage>
        <taxon>Bacteria</taxon>
        <taxon>Pseudomonadati</taxon>
        <taxon>Pseudomonadota</taxon>
        <taxon>Alphaproteobacteria</taxon>
        <taxon>Caulobacterales</taxon>
        <taxon>Caulobacteraceae</taxon>
        <taxon>Caulobacter</taxon>
    </lineage>
</organism>
<feature type="chain" id="PRO_5044577715" evidence="11">
    <location>
        <begin position="18"/>
        <end position="682"/>
    </location>
</feature>
<dbReference type="InterPro" id="IPR039426">
    <property type="entry name" value="TonB-dep_rcpt-like"/>
</dbReference>
<dbReference type="EMBL" id="CP026100">
    <property type="protein sequence ID" value="AYV48674.1"/>
    <property type="molecule type" value="Genomic_DNA"/>
</dbReference>
<dbReference type="EMBL" id="PJRQ01000041">
    <property type="protein sequence ID" value="PLR08610.1"/>
    <property type="molecule type" value="Genomic_DNA"/>
</dbReference>
<feature type="region of interest" description="Disordered" evidence="10">
    <location>
        <begin position="279"/>
        <end position="298"/>
    </location>
</feature>
<feature type="domain" description="TonB-dependent receptor-like beta-barrel" evidence="12">
    <location>
        <begin position="229"/>
        <end position="650"/>
    </location>
</feature>
<evidence type="ECO:0000256" key="4">
    <source>
        <dbReference type="ARBA" id="ARBA00022692"/>
    </source>
</evidence>
<evidence type="ECO:0000256" key="1">
    <source>
        <dbReference type="ARBA" id="ARBA00004571"/>
    </source>
</evidence>
<dbReference type="InterPro" id="IPR000531">
    <property type="entry name" value="Beta-barrel_TonB"/>
</dbReference>
<name>A0A2N5CNT4_9CAUL</name>
<dbReference type="RefSeq" id="WP_101714567.1">
    <property type="nucleotide sequence ID" value="NZ_CP026100.1"/>
</dbReference>
<keyword evidence="15" id="KW-0675">Receptor</keyword>
<keyword evidence="3 8" id="KW-1134">Transmembrane beta strand</keyword>
<evidence type="ECO:0000256" key="8">
    <source>
        <dbReference type="PROSITE-ProRule" id="PRU01360"/>
    </source>
</evidence>
<dbReference type="KEGG" id="cfh:C1707_21760"/>
<evidence type="ECO:0000259" key="13">
    <source>
        <dbReference type="Pfam" id="PF07715"/>
    </source>
</evidence>
<dbReference type="SUPFAM" id="SSF56935">
    <property type="entry name" value="Porins"/>
    <property type="match status" value="1"/>
</dbReference>
<keyword evidence="6 8" id="KW-0472">Membrane</keyword>
<keyword evidence="5 9" id="KW-0798">TonB box</keyword>
<evidence type="ECO:0000256" key="2">
    <source>
        <dbReference type="ARBA" id="ARBA00022448"/>
    </source>
</evidence>
<keyword evidence="11" id="KW-0732">Signal</keyword>
<dbReference type="GO" id="GO:0044718">
    <property type="term" value="P:siderophore transmembrane transport"/>
    <property type="evidence" value="ECO:0007669"/>
    <property type="project" value="TreeGrafter"/>
</dbReference>
<evidence type="ECO:0000256" key="5">
    <source>
        <dbReference type="ARBA" id="ARBA00023077"/>
    </source>
</evidence>
<dbReference type="Pfam" id="PF00593">
    <property type="entry name" value="TonB_dep_Rec_b-barrel"/>
    <property type="match status" value="1"/>
</dbReference>
<dbReference type="InterPro" id="IPR036942">
    <property type="entry name" value="Beta-barrel_TonB_sf"/>
</dbReference>
<sequence length="682" mass="72555">MQLRSILLAAGSLSAFAAPTWALAAQSGPGATDVEGVVVTADPLGRSGKEVISSVAVLTGEELVQRRQATLGETLNGLPGVNSDTFGGGASRPVIRGQTAPRVKVLSEGAALMDASEVSPDHAVSGEPLLLDGVEILRGPSALLYGGGAIGGAVNLIDRKIPTQIPPLGGDGVAEVRFGSADNERAGVLGLTAGVGQFAVRIEAAGRKADDYEAPDFDSSTVPGTFNRTSTATLGLSWIGSRGYLGAAYTQQDSKYGLPGHSHEYESCHPHGTTLHCGGHDDHGDEDDHDHDHEGEEHGAPVVDLLSKRLDVRGEINDPFAGVERIRLRAGYTDYRHHEIEEGAIATTFGNEGYDARVEVQHAPIGGVRGVVGVQVGKSDFSAVGEEAFIPQSRTKTSALFVVEEYVAGDWRFEGALRQEWQDASALGRADAEHKPFSASAAASWTFTPGYVASLSVARSQRAPSAQELYARGVHLATNTYEIGSADLDVETAASVELGLRKTQGATTFSASVYRYEYDGYIYADTLDRYEDFRLVRYAQDDARFTGVEGQVTQKLKPWLSVTAFGDYVRAKLKDGGGDLPRVPAGRLGLRGDAKSGAWSGNVEYVRVFDQDRVAVFESETPGYDMVNATLAYDLPMGPVIGQMFLRGTNLLDEKALNHASFVSTAAPLRGRNLVLGLRALF</sequence>
<gene>
    <name evidence="14" type="ORF">C1707_21760</name>
    <name evidence="15" type="ORF">CFHF_19305</name>
</gene>
<dbReference type="Proteomes" id="UP000234483">
    <property type="component" value="Unassembled WGS sequence"/>
</dbReference>
<reference evidence="15 16" key="1">
    <citation type="submission" date="2017-12" db="EMBL/GenBank/DDBJ databases">
        <title>The genome sequence of Caulobacter flavus CGMCC1 15093.</title>
        <authorList>
            <person name="Gao J."/>
            <person name="Mao X."/>
            <person name="Sun J."/>
        </authorList>
    </citation>
    <scope>NUCLEOTIDE SEQUENCE [LARGE SCALE GENOMIC DNA]</scope>
    <source>
        <strain evidence="15 16">CGMCC1 15093</strain>
    </source>
</reference>
<dbReference type="PANTHER" id="PTHR30069">
    <property type="entry name" value="TONB-DEPENDENT OUTER MEMBRANE RECEPTOR"/>
    <property type="match status" value="1"/>
</dbReference>
<feature type="signal peptide" evidence="11">
    <location>
        <begin position="1"/>
        <end position="17"/>
    </location>
</feature>
<dbReference type="GO" id="GO:0009279">
    <property type="term" value="C:cell outer membrane"/>
    <property type="evidence" value="ECO:0007669"/>
    <property type="project" value="UniProtKB-SubCell"/>
</dbReference>
<evidence type="ECO:0000256" key="10">
    <source>
        <dbReference type="SAM" id="MobiDB-lite"/>
    </source>
</evidence>
<dbReference type="Gene3D" id="2.170.130.10">
    <property type="entry name" value="TonB-dependent receptor, plug domain"/>
    <property type="match status" value="1"/>
</dbReference>
<evidence type="ECO:0000313" key="16">
    <source>
        <dbReference type="Proteomes" id="UP000234483"/>
    </source>
</evidence>
<dbReference type="Proteomes" id="UP000281192">
    <property type="component" value="Chromosome"/>
</dbReference>